<dbReference type="EC" id="3.4.21.-" evidence="3"/>
<reference evidence="6" key="2">
    <citation type="submission" date="2010-04" db="EMBL/GenBank/DDBJ databases">
        <authorList>
            <person name="Buell R."/>
            <person name="Hamilton J."/>
            <person name="Hostetler J."/>
        </authorList>
    </citation>
    <scope>NUCLEOTIDE SEQUENCE [LARGE SCALE GENOMIC DNA]</scope>
    <source>
        <strain evidence="6">DAOM:BR144</strain>
    </source>
</reference>
<feature type="domain" description="Peptidase S9 prolyl oligopeptidase catalytic" evidence="4">
    <location>
        <begin position="448"/>
        <end position="656"/>
    </location>
</feature>
<dbReference type="VEuPathDB" id="FungiDB:PYU1_G007615"/>
<dbReference type="Proteomes" id="UP000019132">
    <property type="component" value="Unassembled WGS sequence"/>
</dbReference>
<dbReference type="InterPro" id="IPR029058">
    <property type="entry name" value="AB_hydrolase_fold"/>
</dbReference>
<dbReference type="Pfam" id="PF00326">
    <property type="entry name" value="Peptidase_S9"/>
    <property type="match status" value="1"/>
</dbReference>
<proteinExistence type="inferred from homology"/>
<evidence type="ECO:0000256" key="1">
    <source>
        <dbReference type="ARBA" id="ARBA00005228"/>
    </source>
</evidence>
<evidence type="ECO:0000256" key="3">
    <source>
        <dbReference type="RuleBase" id="RU368024"/>
    </source>
</evidence>
<dbReference type="PANTHER" id="PTHR42776:SF27">
    <property type="entry name" value="DIPEPTIDYL PEPTIDASE FAMILY MEMBER 6"/>
    <property type="match status" value="1"/>
</dbReference>
<dbReference type="SUPFAM" id="SSF53474">
    <property type="entry name" value="alpha/beta-Hydrolases"/>
    <property type="match status" value="1"/>
</dbReference>
<dbReference type="EMBL" id="GL376585">
    <property type="status" value="NOT_ANNOTATED_CDS"/>
    <property type="molecule type" value="Genomic_DNA"/>
</dbReference>
<dbReference type="GO" id="GO:0004252">
    <property type="term" value="F:serine-type endopeptidase activity"/>
    <property type="evidence" value="ECO:0007669"/>
    <property type="project" value="UniProtKB-UniRule"/>
</dbReference>
<keyword evidence="6" id="KW-1185">Reference proteome</keyword>
<dbReference type="EnsemblProtists" id="PYU1_T007631">
    <property type="protein sequence ID" value="PYU1_T007631"/>
    <property type="gene ID" value="PYU1_G007615"/>
</dbReference>
<dbReference type="PANTHER" id="PTHR42776">
    <property type="entry name" value="SERINE PEPTIDASE S9 FAMILY MEMBER"/>
    <property type="match status" value="1"/>
</dbReference>
<dbReference type="InterPro" id="IPR002470">
    <property type="entry name" value="Peptidase_S9A"/>
</dbReference>
<comment type="similarity">
    <text evidence="1 3">Belongs to the peptidase S9A family.</text>
</comment>
<dbReference type="Gene3D" id="3.40.50.1820">
    <property type="entry name" value="alpha/beta hydrolase"/>
    <property type="match status" value="1"/>
</dbReference>
<evidence type="ECO:0000313" key="5">
    <source>
        <dbReference type="EnsemblProtists" id="PYU1_T007631"/>
    </source>
</evidence>
<evidence type="ECO:0000259" key="4">
    <source>
        <dbReference type="Pfam" id="PF00326"/>
    </source>
</evidence>
<evidence type="ECO:0000313" key="6">
    <source>
        <dbReference type="Proteomes" id="UP000019132"/>
    </source>
</evidence>
<reference evidence="6" key="1">
    <citation type="journal article" date="2010" name="Genome Biol.">
        <title>Genome sequence of the necrotrophic plant pathogen Pythium ultimum reveals original pathogenicity mechanisms and effector repertoire.</title>
        <authorList>
            <person name="Levesque C.A."/>
            <person name="Brouwer H."/>
            <person name="Cano L."/>
            <person name="Hamilton J.P."/>
            <person name="Holt C."/>
            <person name="Huitema E."/>
            <person name="Raffaele S."/>
            <person name="Robideau G.P."/>
            <person name="Thines M."/>
            <person name="Win J."/>
            <person name="Zerillo M.M."/>
            <person name="Beakes G.W."/>
            <person name="Boore J.L."/>
            <person name="Busam D."/>
            <person name="Dumas B."/>
            <person name="Ferriera S."/>
            <person name="Fuerstenberg S.I."/>
            <person name="Gachon C.M."/>
            <person name="Gaulin E."/>
            <person name="Govers F."/>
            <person name="Grenville-Briggs L."/>
            <person name="Horner N."/>
            <person name="Hostetler J."/>
            <person name="Jiang R.H."/>
            <person name="Johnson J."/>
            <person name="Krajaejun T."/>
            <person name="Lin H."/>
            <person name="Meijer H.J."/>
            <person name="Moore B."/>
            <person name="Morris P."/>
            <person name="Phuntmart V."/>
            <person name="Puiu D."/>
            <person name="Shetty J."/>
            <person name="Stajich J.E."/>
            <person name="Tripathy S."/>
            <person name="Wawra S."/>
            <person name="van West P."/>
            <person name="Whitty B.R."/>
            <person name="Coutinho P.M."/>
            <person name="Henrissat B."/>
            <person name="Martin F."/>
            <person name="Thomas P.D."/>
            <person name="Tyler B.M."/>
            <person name="De Vries R.P."/>
            <person name="Kamoun S."/>
            <person name="Yandell M."/>
            <person name="Tisserat N."/>
            <person name="Buell C.R."/>
        </authorList>
    </citation>
    <scope>NUCLEOTIDE SEQUENCE</scope>
    <source>
        <strain evidence="6">DAOM:BR144</strain>
    </source>
</reference>
<keyword evidence="2 3" id="KW-0378">Hydrolase</keyword>
<reference evidence="5" key="3">
    <citation type="submission" date="2015-02" db="UniProtKB">
        <authorList>
            <consortium name="EnsemblProtists"/>
        </authorList>
    </citation>
    <scope>IDENTIFICATION</scope>
    <source>
        <strain evidence="5">DAOM BR144</strain>
    </source>
</reference>
<keyword evidence="3" id="KW-0720">Serine protease</keyword>
<sequence length="679" mass="75972">MPLSQDQLEQLPEAIPLKVLFGNPDKRLPRLSPDGKFYAYLADASNGVTNVFLKAVKFAANAEESKDAATLEDTAPQQLTTEDHRPVRIFFWSKSITQYRIFYLQDKGGDENFHLYVAEFSVDEAGVVHKSVVRDLTPFDGVTVDLGGGVNTSKDFPDHVIVSLNKRDPKLFDTYKIHIPTGDLELEVENPGDVAGWIVNADFHVWGASIANPADGSETLRVRPSLTNKDAATWKSLATWPHGETCVMHKFNKDSTGVYVQTSLSHQPDGSDFNTSRLVLLSVEDGTELDVLAHDLQCDVSSVWFNDNSHEPEYAVFDYTKPRIEVLDDSVRTDIYRLQALVLGHLTLVSASDDNLTWLYADIRDDASLKYYIFLRRSGQHALLFDSQPELSKYTLAPMTPHVIQTSDNEDMVLYLTLPVGIKAENLPFVLNVHGGPWARDSWGLNPTHQLFANRGYGVISVNFRSSTELGKRWCNLGDQQWGATMQQDLTDTVDWAVKQGYADKDRVAIYGGSYGGYAVLAGLAFTPDVYVCGVDIVGPSHIKTLLQSIPPYWEPMKKMLQLRVGDVENDQALNERISPFYHADKITKPLLIAQGKNDPRVKQAESDQIAKKLFENKHDVQYILYTDEGHGFARPANKLEFISRVETFFVQYLGGRKLPLDESLIEGHSAVEIEVSAL</sequence>
<dbReference type="PRINTS" id="PR00862">
    <property type="entry name" value="PROLIGOPTASE"/>
</dbReference>
<dbReference type="GO" id="GO:0006508">
    <property type="term" value="P:proteolysis"/>
    <property type="evidence" value="ECO:0007669"/>
    <property type="project" value="UniProtKB-KW"/>
</dbReference>
<protein>
    <recommendedName>
        <fullName evidence="3">Prolyl endopeptidase</fullName>
        <ecNumber evidence="3">3.4.21.-</ecNumber>
    </recommendedName>
</protein>
<dbReference type="AlphaFoldDB" id="K3WRN7"/>
<dbReference type="eggNOG" id="KOG2100">
    <property type="taxonomic scope" value="Eukaryota"/>
</dbReference>
<dbReference type="InParanoid" id="K3WRN7"/>
<name>K3WRN7_GLOUD</name>
<keyword evidence="3" id="KW-0645">Protease</keyword>
<dbReference type="InterPro" id="IPR001375">
    <property type="entry name" value="Peptidase_S9_cat"/>
</dbReference>
<evidence type="ECO:0000256" key="2">
    <source>
        <dbReference type="ARBA" id="ARBA00022801"/>
    </source>
</evidence>
<dbReference type="HOGENOM" id="CLU_008615_3_1_1"/>
<dbReference type="OMA" id="PEHQWLA"/>
<accession>K3WRN7</accession>
<organism evidence="5 6">
    <name type="scientific">Globisporangium ultimum (strain ATCC 200006 / CBS 805.95 / DAOM BR144)</name>
    <name type="common">Pythium ultimum</name>
    <dbReference type="NCBI Taxonomy" id="431595"/>
    <lineage>
        <taxon>Eukaryota</taxon>
        <taxon>Sar</taxon>
        <taxon>Stramenopiles</taxon>
        <taxon>Oomycota</taxon>
        <taxon>Peronosporomycetes</taxon>
        <taxon>Pythiales</taxon>
        <taxon>Pythiaceae</taxon>
        <taxon>Globisporangium</taxon>
    </lineage>
</organism>
<dbReference type="STRING" id="431595.K3WRN7"/>